<feature type="region of interest" description="Disordered" evidence="1">
    <location>
        <begin position="115"/>
        <end position="140"/>
    </location>
</feature>
<feature type="transmembrane region" description="Helical" evidence="2">
    <location>
        <begin position="72"/>
        <end position="101"/>
    </location>
</feature>
<keyword evidence="2" id="KW-1133">Transmembrane helix</keyword>
<evidence type="ECO:0000256" key="2">
    <source>
        <dbReference type="SAM" id="Phobius"/>
    </source>
</evidence>
<feature type="chain" id="PRO_5012623951" evidence="3">
    <location>
        <begin position="21"/>
        <end position="140"/>
    </location>
</feature>
<reference evidence="4 5" key="1">
    <citation type="submission" date="2015-12" db="EMBL/GenBank/DDBJ databases">
        <title>The genome of Folsomia candida.</title>
        <authorList>
            <person name="Faddeeva A."/>
            <person name="Derks M.F."/>
            <person name="Anvar Y."/>
            <person name="Smit S."/>
            <person name="Van Straalen N."/>
            <person name="Roelofs D."/>
        </authorList>
    </citation>
    <scope>NUCLEOTIDE SEQUENCE [LARGE SCALE GENOMIC DNA]</scope>
    <source>
        <strain evidence="4 5">VU population</strain>
        <tissue evidence="4">Whole body</tissue>
    </source>
</reference>
<keyword evidence="2" id="KW-0812">Transmembrane</keyword>
<evidence type="ECO:0000256" key="1">
    <source>
        <dbReference type="SAM" id="MobiDB-lite"/>
    </source>
</evidence>
<keyword evidence="3" id="KW-0732">Signal</keyword>
<proteinExistence type="predicted"/>
<evidence type="ECO:0000313" key="5">
    <source>
        <dbReference type="Proteomes" id="UP000198287"/>
    </source>
</evidence>
<protein>
    <submittedName>
        <fullName evidence="4">Uncharacterized protein</fullName>
    </submittedName>
</protein>
<feature type="signal peptide" evidence="3">
    <location>
        <begin position="1"/>
        <end position="20"/>
    </location>
</feature>
<comment type="caution">
    <text evidence="4">The sequence shown here is derived from an EMBL/GenBank/DDBJ whole genome shotgun (WGS) entry which is preliminary data.</text>
</comment>
<dbReference type="AlphaFoldDB" id="A0A226DVI2"/>
<keyword evidence="5" id="KW-1185">Reference proteome</keyword>
<accession>A0A226DVI2</accession>
<gene>
    <name evidence="4" type="ORF">Fcan01_15787</name>
</gene>
<evidence type="ECO:0000256" key="3">
    <source>
        <dbReference type="SAM" id="SignalP"/>
    </source>
</evidence>
<organism evidence="4 5">
    <name type="scientific">Folsomia candida</name>
    <name type="common">Springtail</name>
    <dbReference type="NCBI Taxonomy" id="158441"/>
    <lineage>
        <taxon>Eukaryota</taxon>
        <taxon>Metazoa</taxon>
        <taxon>Ecdysozoa</taxon>
        <taxon>Arthropoda</taxon>
        <taxon>Hexapoda</taxon>
        <taxon>Collembola</taxon>
        <taxon>Entomobryomorpha</taxon>
        <taxon>Isotomoidea</taxon>
        <taxon>Isotomidae</taxon>
        <taxon>Proisotominae</taxon>
        <taxon>Folsomia</taxon>
    </lineage>
</organism>
<dbReference type="EMBL" id="LNIX01000010">
    <property type="protein sequence ID" value="OXA49239.1"/>
    <property type="molecule type" value="Genomic_DNA"/>
</dbReference>
<keyword evidence="2" id="KW-0472">Membrane</keyword>
<sequence length="140" mass="15660">MTKFVEFFWVVVMAIYAVQGATLNNKEAKENGDLKIKQLEVGDGLQSSCPSYCDYCSSNNCYYYEDEFPTGWVIAAGIVVFLIFFVCLPVGICFCCGYCCFASCRKGDQPQPQIIYVQGPPPPGWDQQQQPQEYGQPVST</sequence>
<name>A0A226DVI2_FOLCA</name>
<evidence type="ECO:0000313" key="4">
    <source>
        <dbReference type="EMBL" id="OXA49239.1"/>
    </source>
</evidence>
<feature type="compositionally biased region" description="Low complexity" evidence="1">
    <location>
        <begin position="125"/>
        <end position="140"/>
    </location>
</feature>
<dbReference type="Proteomes" id="UP000198287">
    <property type="component" value="Unassembled WGS sequence"/>
</dbReference>